<name>A0A6C0I2M0_9ZZZZ</name>
<accession>A0A6C0I2M0</accession>
<dbReference type="EMBL" id="MN740074">
    <property type="protein sequence ID" value="QHT86627.1"/>
    <property type="molecule type" value="Genomic_DNA"/>
</dbReference>
<sequence length="286" mass="33613">MLSIFPLSEYYNIGEETCQIKDVIISQDSVIIRTTNVVIKNEGLFQKGLDRTQKPPKAILKRRKKAYFLISGEKYKLETPVFEFFQTRGRFNGNRMVAEVMRQYHINILTSVGYFAANGWDVFYDTIYDFNQITKIQNIECIFDLNLAAVVDCGTFESHYSINKDDTLYKLYKEYKRIYDTIQQLKDMHEIEYDAYAVTIEELTKKCLELETNIPTLDKLYQNKIKILEEDMQQLINMHKIETNTYGITIEELQKKCDDLTMSNAELQEANATLQERTKILDESHF</sequence>
<organism evidence="2">
    <name type="scientific">viral metagenome</name>
    <dbReference type="NCBI Taxonomy" id="1070528"/>
    <lineage>
        <taxon>unclassified sequences</taxon>
        <taxon>metagenomes</taxon>
        <taxon>organismal metagenomes</taxon>
    </lineage>
</organism>
<proteinExistence type="predicted"/>
<dbReference type="AlphaFoldDB" id="A0A6C0I2M0"/>
<evidence type="ECO:0000256" key="1">
    <source>
        <dbReference type="SAM" id="Coils"/>
    </source>
</evidence>
<protein>
    <submittedName>
        <fullName evidence="2">Uncharacterized protein</fullName>
    </submittedName>
</protein>
<evidence type="ECO:0000313" key="2">
    <source>
        <dbReference type="EMBL" id="QHT86627.1"/>
    </source>
</evidence>
<feature type="coiled-coil region" evidence="1">
    <location>
        <begin position="193"/>
        <end position="284"/>
    </location>
</feature>
<keyword evidence="1" id="KW-0175">Coiled coil</keyword>
<reference evidence="2" key="1">
    <citation type="journal article" date="2020" name="Nature">
        <title>Giant virus diversity and host interactions through global metagenomics.</title>
        <authorList>
            <person name="Schulz F."/>
            <person name="Roux S."/>
            <person name="Paez-Espino D."/>
            <person name="Jungbluth S."/>
            <person name="Walsh D.A."/>
            <person name="Denef V.J."/>
            <person name="McMahon K.D."/>
            <person name="Konstantinidis K.T."/>
            <person name="Eloe-Fadrosh E.A."/>
            <person name="Kyrpides N.C."/>
            <person name="Woyke T."/>
        </authorList>
    </citation>
    <scope>NUCLEOTIDE SEQUENCE</scope>
    <source>
        <strain evidence="2">GVMAG-M-3300023184-186</strain>
    </source>
</reference>